<accession>A0AAN6RTL4</accession>
<reference evidence="2" key="2">
    <citation type="submission" date="2023-05" db="EMBL/GenBank/DDBJ databases">
        <authorList>
            <consortium name="Lawrence Berkeley National Laboratory"/>
            <person name="Steindorff A."/>
            <person name="Hensen N."/>
            <person name="Bonometti L."/>
            <person name="Westerberg I."/>
            <person name="Brannstrom I.O."/>
            <person name="Guillou S."/>
            <person name="Cros-Aarteil S."/>
            <person name="Calhoun S."/>
            <person name="Haridas S."/>
            <person name="Kuo A."/>
            <person name="Mondo S."/>
            <person name="Pangilinan J."/>
            <person name="Riley R."/>
            <person name="Labutti K."/>
            <person name="Andreopoulos B."/>
            <person name="Lipzen A."/>
            <person name="Chen C."/>
            <person name="Yanf M."/>
            <person name="Daum C."/>
            <person name="Ng V."/>
            <person name="Clum A."/>
            <person name="Ohm R."/>
            <person name="Martin F."/>
            <person name="Silar P."/>
            <person name="Natvig D."/>
            <person name="Lalanne C."/>
            <person name="Gautier V."/>
            <person name="Ament-Velasquez S.L."/>
            <person name="Kruys A."/>
            <person name="Hutchinson M.I."/>
            <person name="Powell A.J."/>
            <person name="Barry K."/>
            <person name="Miller A.N."/>
            <person name="Grigoriev I.V."/>
            <person name="Debuchy R."/>
            <person name="Gladieux P."/>
            <person name="Thoren M.H."/>
            <person name="Johannesson H."/>
        </authorList>
    </citation>
    <scope>NUCLEOTIDE SEQUENCE</scope>
    <source>
        <strain evidence="2">CBS 103.79</strain>
    </source>
</reference>
<feature type="transmembrane region" description="Helical" evidence="1">
    <location>
        <begin position="36"/>
        <end position="53"/>
    </location>
</feature>
<name>A0AAN6RTL4_9PEZI</name>
<keyword evidence="3" id="KW-1185">Reference proteome</keyword>
<reference evidence="2" key="1">
    <citation type="journal article" date="2023" name="Mol. Phylogenet. Evol.">
        <title>Genome-scale phylogeny and comparative genomics of the fungal order Sordariales.</title>
        <authorList>
            <person name="Hensen N."/>
            <person name="Bonometti L."/>
            <person name="Westerberg I."/>
            <person name="Brannstrom I.O."/>
            <person name="Guillou S."/>
            <person name="Cros-Aarteil S."/>
            <person name="Calhoun S."/>
            <person name="Haridas S."/>
            <person name="Kuo A."/>
            <person name="Mondo S."/>
            <person name="Pangilinan J."/>
            <person name="Riley R."/>
            <person name="LaButti K."/>
            <person name="Andreopoulos B."/>
            <person name="Lipzen A."/>
            <person name="Chen C."/>
            <person name="Yan M."/>
            <person name="Daum C."/>
            <person name="Ng V."/>
            <person name="Clum A."/>
            <person name="Steindorff A."/>
            <person name="Ohm R.A."/>
            <person name="Martin F."/>
            <person name="Silar P."/>
            <person name="Natvig D.O."/>
            <person name="Lalanne C."/>
            <person name="Gautier V."/>
            <person name="Ament-Velasquez S.L."/>
            <person name="Kruys A."/>
            <person name="Hutchinson M.I."/>
            <person name="Powell A.J."/>
            <person name="Barry K."/>
            <person name="Miller A.N."/>
            <person name="Grigoriev I.V."/>
            <person name="Debuchy R."/>
            <person name="Gladieux P."/>
            <person name="Hiltunen Thoren M."/>
            <person name="Johannesson H."/>
        </authorList>
    </citation>
    <scope>NUCLEOTIDE SEQUENCE</scope>
    <source>
        <strain evidence="2">CBS 103.79</strain>
    </source>
</reference>
<dbReference type="AlphaFoldDB" id="A0AAN6RTL4"/>
<evidence type="ECO:0000313" key="3">
    <source>
        <dbReference type="Proteomes" id="UP001303889"/>
    </source>
</evidence>
<evidence type="ECO:0000313" key="2">
    <source>
        <dbReference type="EMBL" id="KAK3902314.1"/>
    </source>
</evidence>
<keyword evidence="1" id="KW-0472">Membrane</keyword>
<sequence>MPQHQEAGPRPRPVTPSWFGDLFATVKASFSAFSDSAAVFSLALPCAIWYGYMASDARASARKDLVLELWVLVYALCICVWFYHMGAPKRSLATGVVLCLSAIAFFALVGFLVVYHTSSTLASPFKFEKFWDGACGYGKLISM</sequence>
<evidence type="ECO:0000256" key="1">
    <source>
        <dbReference type="SAM" id="Phobius"/>
    </source>
</evidence>
<proteinExistence type="predicted"/>
<comment type="caution">
    <text evidence="2">The sequence shown here is derived from an EMBL/GenBank/DDBJ whole genome shotgun (WGS) entry which is preliminary data.</text>
</comment>
<protein>
    <submittedName>
        <fullName evidence="2">Uncharacterized protein</fullName>
    </submittedName>
</protein>
<keyword evidence="1" id="KW-0812">Transmembrane</keyword>
<gene>
    <name evidence="2" type="ORF">C8A05DRAFT_34000</name>
</gene>
<dbReference type="EMBL" id="MU855518">
    <property type="protein sequence ID" value="KAK3902314.1"/>
    <property type="molecule type" value="Genomic_DNA"/>
</dbReference>
<dbReference type="Proteomes" id="UP001303889">
    <property type="component" value="Unassembled WGS sequence"/>
</dbReference>
<feature type="transmembrane region" description="Helical" evidence="1">
    <location>
        <begin position="65"/>
        <end position="86"/>
    </location>
</feature>
<organism evidence="2 3">
    <name type="scientific">Staphylotrichum tortipilum</name>
    <dbReference type="NCBI Taxonomy" id="2831512"/>
    <lineage>
        <taxon>Eukaryota</taxon>
        <taxon>Fungi</taxon>
        <taxon>Dikarya</taxon>
        <taxon>Ascomycota</taxon>
        <taxon>Pezizomycotina</taxon>
        <taxon>Sordariomycetes</taxon>
        <taxon>Sordariomycetidae</taxon>
        <taxon>Sordariales</taxon>
        <taxon>Chaetomiaceae</taxon>
        <taxon>Staphylotrichum</taxon>
    </lineage>
</organism>
<feature type="transmembrane region" description="Helical" evidence="1">
    <location>
        <begin position="92"/>
        <end position="115"/>
    </location>
</feature>
<keyword evidence="1" id="KW-1133">Transmembrane helix</keyword>